<evidence type="ECO:0000313" key="5">
    <source>
        <dbReference type="EMBL" id="EEE42840.2"/>
    </source>
</evidence>
<reference evidence="5 6" key="1">
    <citation type="submission" date="2008-01" db="EMBL/GenBank/DDBJ databases">
        <authorList>
            <person name="Wagner-Dobler I."/>
            <person name="Ferriera S."/>
            <person name="Johnson J."/>
            <person name="Kravitz S."/>
            <person name="Beeson K."/>
            <person name="Sutton G."/>
            <person name="Rogers Y.-H."/>
            <person name="Friedman R."/>
            <person name="Frazier M."/>
            <person name="Venter J.C."/>
        </authorList>
    </citation>
    <scope>NUCLEOTIDE SEQUENCE [LARGE SCALE GENOMIC DNA]</scope>
    <source>
        <strain evidence="6">DSM 17067 / NCIMB 14079 / DFL-11</strain>
    </source>
</reference>
<reference evidence="5 6" key="2">
    <citation type="submission" date="2013-04" db="EMBL/GenBank/DDBJ databases">
        <authorList>
            <person name="Fiebig A."/>
            <person name="Pradella S."/>
            <person name="Wagner-Doebler I."/>
        </authorList>
    </citation>
    <scope>NUCLEOTIDE SEQUENCE [LARGE SCALE GENOMIC DNA]</scope>
    <source>
        <strain evidence="6">DSM 17067 / NCIMB 14079 / DFL-11</strain>
    </source>
</reference>
<evidence type="ECO:0000256" key="4">
    <source>
        <dbReference type="ARBA" id="ARBA00023285"/>
    </source>
</evidence>
<evidence type="ECO:0000256" key="1">
    <source>
        <dbReference type="ARBA" id="ARBA00001922"/>
    </source>
</evidence>
<evidence type="ECO:0000313" key="6">
    <source>
        <dbReference type="Proteomes" id="UP000004703"/>
    </source>
</evidence>
<comment type="cofactor">
    <cofactor evidence="1">
        <name>adenosylcob(III)alamin</name>
        <dbReference type="ChEBI" id="CHEBI:18408"/>
    </cofactor>
</comment>
<dbReference type="InterPro" id="IPR013345">
    <property type="entry name" value="RTP_Rdtase_AdoCbl-dep"/>
</dbReference>
<accession>A0A5E8GSI6</accession>
<dbReference type="EMBL" id="ACCU02000003">
    <property type="protein sequence ID" value="EEE42840.2"/>
    <property type="molecule type" value="Genomic_DNA"/>
</dbReference>
<dbReference type="GO" id="GO:0006260">
    <property type="term" value="P:DNA replication"/>
    <property type="evidence" value="ECO:0007669"/>
    <property type="project" value="InterPro"/>
</dbReference>
<dbReference type="GO" id="GO:0000166">
    <property type="term" value="F:nucleotide binding"/>
    <property type="evidence" value="ECO:0007669"/>
    <property type="project" value="InterPro"/>
</dbReference>
<dbReference type="RefSeq" id="WP_040453523.1">
    <property type="nucleotide sequence ID" value="NZ_CM011002.1"/>
</dbReference>
<protein>
    <submittedName>
        <fullName evidence="5">Ribonucleoside-triphosphate reductase, adenosylcobalamin-dependent</fullName>
        <ecNumber evidence="5">1.17.4.2</ecNumber>
    </submittedName>
</protein>
<dbReference type="NCBIfam" id="TIGR02505">
    <property type="entry name" value="RTPR"/>
    <property type="match status" value="1"/>
</dbReference>
<sequence>MTHQPSFRAQLITRRTYNRPLNDAGTAFETWDMTVDRVMMHQAWLWARAKGGDGNDPFSVLTQDELNELLELKQLMLDRKVSVSGRTLWLGGTEVAKSREASQFNCSFTQVRNVFDVVDAFWLLLQGCGVGFEPIDGTLSGFTDPVEIEILRSQKVKGDPKGVEHNVEHSYVDNDGKEIWFIQIGDSAEAWAKVPGKILRMKKKVDKIVLDFTQIRSAGERLKGYGWISSGDETFSKALFEICNILNRRAGQLLTKIDIMDIMNWLGTTLSSRRSAEICVMPSSDPEALDFAVAKKNHYSWKWPDGSLVEFPEDCFGEAYEEFIREITEKGAYWNPQRAQSNNSLLFWEKPTKLEIKGLFQMMVDAGGSEPGFINAAAAKARGGWFKGCNPCAEILLGDKSFCNLVEVDMAKFIGDEGGLWYAIYLAARANYRQTCVNLRDGVLSDSWHELNEFLRLTGVGLTGIVKWIDGGSHKRPDIILGHCRYYAQEGVTTMADELGLPLSKATTTVKPSGTLGKIMDTSEGVHRPIAKYIINNVRFSKEDPLVPLLRDAGYRVFDDPYASDGVLAALPVVNDGVKFDEVNGLLIDNESAVSQLERYKLLMDNYVDHNCSITVSYRVEEIPEIVDWLFENWDTYVGVSWLLRQDVTKTAEDLGYPYLPQEVVSEEEFVKYVAGLKEVDIDQANSLHEMDAGGCSTGACPVR</sequence>
<dbReference type="EC" id="1.17.4.2" evidence="5"/>
<evidence type="ECO:0000256" key="3">
    <source>
        <dbReference type="ARBA" id="ARBA00023002"/>
    </source>
</evidence>
<name>A0A5E8GSI6_ROSAD</name>
<dbReference type="PANTHER" id="PTHR43371:SF1">
    <property type="entry name" value="RIBONUCLEOSIDE-DIPHOSPHATE REDUCTASE"/>
    <property type="match status" value="1"/>
</dbReference>
<keyword evidence="4" id="KW-0170">Cobalt</keyword>
<dbReference type="AlphaFoldDB" id="A0A5E8GSI6"/>
<proteinExistence type="predicted"/>
<comment type="caution">
    <text evidence="5">The sequence shown here is derived from an EMBL/GenBank/DDBJ whole genome shotgun (WGS) entry which is preliminary data.</text>
</comment>
<organism evidence="5 6">
    <name type="scientific">Roseibium alexandrii (strain DSM 17067 / NCIMB 14079 / DFL-11)</name>
    <name type="common">Labrenzia alexandrii</name>
    <dbReference type="NCBI Taxonomy" id="244592"/>
    <lineage>
        <taxon>Bacteria</taxon>
        <taxon>Pseudomonadati</taxon>
        <taxon>Pseudomonadota</taxon>
        <taxon>Alphaproteobacteria</taxon>
        <taxon>Hyphomicrobiales</taxon>
        <taxon>Stappiaceae</taxon>
        <taxon>Roseibium</taxon>
    </lineage>
</organism>
<dbReference type="GO" id="GO:0008998">
    <property type="term" value="F:ribonucleoside-triphosphate reductase (thioredoxin) activity"/>
    <property type="evidence" value="ECO:0007669"/>
    <property type="project" value="UniProtKB-EC"/>
</dbReference>
<dbReference type="InterPro" id="IPR050862">
    <property type="entry name" value="RdRp_reductase_class-2"/>
</dbReference>
<dbReference type="SUPFAM" id="SSF51998">
    <property type="entry name" value="PFL-like glycyl radical enzymes"/>
    <property type="match status" value="1"/>
</dbReference>
<dbReference type="Gene3D" id="3.20.70.20">
    <property type="match status" value="1"/>
</dbReference>
<dbReference type="Proteomes" id="UP000004703">
    <property type="component" value="Chromosome"/>
</dbReference>
<evidence type="ECO:0000256" key="2">
    <source>
        <dbReference type="ARBA" id="ARBA00022628"/>
    </source>
</evidence>
<dbReference type="Gene3D" id="3.30.1620.10">
    <property type="entry name" value="b-12 dependent (class ii) ribonucleotide reductase, Chain A, Domain 2"/>
    <property type="match status" value="1"/>
</dbReference>
<dbReference type="GO" id="GO:0004748">
    <property type="term" value="F:ribonucleoside-diphosphate reductase activity, thioredoxin disulfide as acceptor"/>
    <property type="evidence" value="ECO:0007669"/>
    <property type="project" value="InterPro"/>
</dbReference>
<dbReference type="GO" id="GO:0031419">
    <property type="term" value="F:cobalamin binding"/>
    <property type="evidence" value="ECO:0007669"/>
    <property type="project" value="UniProtKB-KW"/>
</dbReference>
<keyword evidence="2" id="KW-0846">Cobalamin</keyword>
<dbReference type="PANTHER" id="PTHR43371">
    <property type="entry name" value="VITAMIN B12-DEPENDENT RIBONUCLEOTIDE REDUCTASE"/>
    <property type="match status" value="1"/>
</dbReference>
<dbReference type="Gene3D" id="3.90.1390.10">
    <property type="entry name" value="b-12 dependent (class ii) ribonucleotide reductase, chain A, domain 3"/>
    <property type="match status" value="1"/>
</dbReference>
<keyword evidence="3 5" id="KW-0560">Oxidoreductase</keyword>
<gene>
    <name evidence="5" type="ORF">SADFL11_PLAS12</name>
</gene>